<evidence type="ECO:0000313" key="2">
    <source>
        <dbReference type="Proteomes" id="UP000001625"/>
    </source>
</evidence>
<name>D5CLE1_SIDLE</name>
<dbReference type="HOGENOM" id="CLU_2144146_0_0_4"/>
<dbReference type="AlphaFoldDB" id="D5CLE1"/>
<proteinExistence type="predicted"/>
<dbReference type="EMBL" id="CP001965">
    <property type="protein sequence ID" value="ADE10529.1"/>
    <property type="molecule type" value="Genomic_DNA"/>
</dbReference>
<gene>
    <name evidence="1" type="ordered locus">Slit_0287</name>
</gene>
<reference evidence="1 2" key="1">
    <citation type="submission" date="2010-03" db="EMBL/GenBank/DDBJ databases">
        <title>Complete sequence of Sideroxydans lithotrophicus ES-1.</title>
        <authorList>
            <consortium name="US DOE Joint Genome Institute"/>
            <person name="Lucas S."/>
            <person name="Copeland A."/>
            <person name="Lapidus A."/>
            <person name="Cheng J.-F."/>
            <person name="Bruce D."/>
            <person name="Goodwin L."/>
            <person name="Pitluck S."/>
            <person name="Munk A.C."/>
            <person name="Detter J.C."/>
            <person name="Han C."/>
            <person name="Tapia R."/>
            <person name="Larimer F."/>
            <person name="Land M."/>
            <person name="Hauser L."/>
            <person name="Kyrpides N."/>
            <person name="Ivanova N."/>
            <person name="Emerson D."/>
            <person name="Woyke T."/>
        </authorList>
    </citation>
    <scope>NUCLEOTIDE SEQUENCE [LARGE SCALE GENOMIC DNA]</scope>
    <source>
        <strain evidence="1 2">ES-1</strain>
    </source>
</reference>
<dbReference type="RefSeq" id="WP_013028428.1">
    <property type="nucleotide sequence ID" value="NC_013959.1"/>
</dbReference>
<dbReference type="STRING" id="580332.Slit_0287"/>
<accession>D5CLE1</accession>
<evidence type="ECO:0000313" key="1">
    <source>
        <dbReference type="EMBL" id="ADE10529.1"/>
    </source>
</evidence>
<sequence length="112" mass="12936" precursor="true">MRYLFLVTLMFAVMLGLITWVTRPDLFAAQYDKVAAPLEKHFAAQRAVIWQSAKDRAWQHWMAQAHLPSDCMHPTTALHALECKNRIQLQENAFENDWANKVASGWRPEGIN</sequence>
<protein>
    <submittedName>
        <fullName evidence="1">Uncharacterized protein</fullName>
    </submittedName>
</protein>
<dbReference type="Proteomes" id="UP000001625">
    <property type="component" value="Chromosome"/>
</dbReference>
<dbReference type="KEGG" id="slt:Slit_0287"/>
<organism evidence="1 2">
    <name type="scientific">Sideroxydans lithotrophicus (strain ES-1)</name>
    <dbReference type="NCBI Taxonomy" id="580332"/>
    <lineage>
        <taxon>Bacteria</taxon>
        <taxon>Pseudomonadati</taxon>
        <taxon>Pseudomonadota</taxon>
        <taxon>Betaproteobacteria</taxon>
        <taxon>Nitrosomonadales</taxon>
        <taxon>Gallionellaceae</taxon>
        <taxon>Sideroxydans</taxon>
    </lineage>
</organism>
<keyword evidence="2" id="KW-1185">Reference proteome</keyword>